<keyword evidence="3" id="KW-1185">Reference proteome</keyword>
<proteinExistence type="predicted"/>
<reference evidence="3" key="1">
    <citation type="journal article" date="2022" name="Int. J. Syst. Evol. Microbiol.">
        <title>Anaeromyxobacter oryzae sp. nov., Anaeromyxobacter diazotrophicus sp. nov. and Anaeromyxobacter paludicola sp. nov., isolated from paddy soils.</title>
        <authorList>
            <person name="Itoh H."/>
            <person name="Xu Z."/>
            <person name="Mise K."/>
            <person name="Masuda Y."/>
            <person name="Ushijima N."/>
            <person name="Hayakawa C."/>
            <person name="Shiratori Y."/>
            <person name="Senoo K."/>
        </authorList>
    </citation>
    <scope>NUCLEOTIDE SEQUENCE [LARGE SCALE GENOMIC DNA]</scope>
    <source>
        <strain evidence="3">Red630</strain>
    </source>
</reference>
<organism evidence="2 3">
    <name type="scientific">Anaeromyxobacter paludicola</name>
    <dbReference type="NCBI Taxonomy" id="2918171"/>
    <lineage>
        <taxon>Bacteria</taxon>
        <taxon>Pseudomonadati</taxon>
        <taxon>Myxococcota</taxon>
        <taxon>Myxococcia</taxon>
        <taxon>Myxococcales</taxon>
        <taxon>Cystobacterineae</taxon>
        <taxon>Anaeromyxobacteraceae</taxon>
        <taxon>Anaeromyxobacter</taxon>
    </lineage>
</organism>
<gene>
    <name evidence="2" type="ORF">AMPC_22140</name>
</gene>
<evidence type="ECO:0000313" key="3">
    <source>
        <dbReference type="Proteomes" id="UP001162734"/>
    </source>
</evidence>
<evidence type="ECO:0000313" key="2">
    <source>
        <dbReference type="EMBL" id="BDG09101.1"/>
    </source>
</evidence>
<protein>
    <submittedName>
        <fullName evidence="2">Uncharacterized protein</fullName>
    </submittedName>
</protein>
<keyword evidence="1" id="KW-1133">Transmembrane helix</keyword>
<keyword evidence="1" id="KW-0812">Transmembrane</keyword>
<feature type="transmembrane region" description="Helical" evidence="1">
    <location>
        <begin position="42"/>
        <end position="63"/>
    </location>
</feature>
<evidence type="ECO:0000256" key="1">
    <source>
        <dbReference type="SAM" id="Phobius"/>
    </source>
</evidence>
<name>A0ABM7XB74_9BACT</name>
<accession>A0ABM7XB74</accession>
<feature type="transmembrane region" description="Helical" evidence="1">
    <location>
        <begin position="70"/>
        <end position="91"/>
    </location>
</feature>
<sequence length="132" mass="13682">MGVLALVACLVICRASRAQVTTSQRLDFRVRRDPLRHLLSYGLVGGLTGAAIGGGVLGLLGTAGPAQPDVLSVIATSAGIGFAVGMIWSIVESEPHAPALALRPPRDGLSFSDLHPGERSGTVLLPIFGQRF</sequence>
<keyword evidence="1" id="KW-0472">Membrane</keyword>
<dbReference type="EMBL" id="AP025592">
    <property type="protein sequence ID" value="BDG09101.1"/>
    <property type="molecule type" value="Genomic_DNA"/>
</dbReference>
<dbReference type="Proteomes" id="UP001162734">
    <property type="component" value="Chromosome"/>
</dbReference>